<dbReference type="EMBL" id="JAHHHD010000019">
    <property type="protein sequence ID" value="MBW4660284.1"/>
    <property type="molecule type" value="Genomic_DNA"/>
</dbReference>
<protein>
    <submittedName>
        <fullName evidence="2">GAF domain-containing protein</fullName>
    </submittedName>
</protein>
<feature type="domain" description="GAF" evidence="1">
    <location>
        <begin position="19"/>
        <end position="153"/>
    </location>
</feature>
<reference evidence="2" key="1">
    <citation type="submission" date="2021-05" db="EMBL/GenBank/DDBJ databases">
        <authorList>
            <person name="Pietrasiak N."/>
            <person name="Ward R."/>
            <person name="Stajich J.E."/>
            <person name="Kurbessoian T."/>
        </authorList>
    </citation>
    <scope>NUCLEOTIDE SEQUENCE</scope>
    <source>
        <strain evidence="2">UHER 2000/2452</strain>
    </source>
</reference>
<evidence type="ECO:0000259" key="1">
    <source>
        <dbReference type="Pfam" id="PF13185"/>
    </source>
</evidence>
<accession>A0A951QCZ6</accession>
<dbReference type="SUPFAM" id="SSF55781">
    <property type="entry name" value="GAF domain-like"/>
    <property type="match status" value="1"/>
</dbReference>
<gene>
    <name evidence="2" type="ORF">KME15_16535</name>
</gene>
<reference evidence="2" key="2">
    <citation type="journal article" date="2022" name="Microbiol. Resour. Announc.">
        <title>Metagenome Sequencing to Explore Phylogenomics of Terrestrial Cyanobacteria.</title>
        <authorList>
            <person name="Ward R.D."/>
            <person name="Stajich J.E."/>
            <person name="Johansen J.R."/>
            <person name="Huntemann M."/>
            <person name="Clum A."/>
            <person name="Foster B."/>
            <person name="Foster B."/>
            <person name="Roux S."/>
            <person name="Palaniappan K."/>
            <person name="Varghese N."/>
            <person name="Mukherjee S."/>
            <person name="Reddy T.B.K."/>
            <person name="Daum C."/>
            <person name="Copeland A."/>
            <person name="Chen I.A."/>
            <person name="Ivanova N.N."/>
            <person name="Kyrpides N.C."/>
            <person name="Shapiro N."/>
            <person name="Eloe-Fadrosh E.A."/>
            <person name="Pietrasiak N."/>
        </authorList>
    </citation>
    <scope>NUCLEOTIDE SEQUENCE</scope>
    <source>
        <strain evidence="2">UHER 2000/2452</strain>
    </source>
</reference>
<dbReference type="InterPro" id="IPR003018">
    <property type="entry name" value="GAF"/>
</dbReference>
<evidence type="ECO:0000313" key="3">
    <source>
        <dbReference type="Proteomes" id="UP000757435"/>
    </source>
</evidence>
<dbReference type="Proteomes" id="UP000757435">
    <property type="component" value="Unassembled WGS sequence"/>
</dbReference>
<dbReference type="Gene3D" id="3.30.450.40">
    <property type="match status" value="1"/>
</dbReference>
<organism evidence="2 3">
    <name type="scientific">Drouetiella hepatica Uher 2000/2452</name>
    <dbReference type="NCBI Taxonomy" id="904376"/>
    <lineage>
        <taxon>Bacteria</taxon>
        <taxon>Bacillati</taxon>
        <taxon>Cyanobacteriota</taxon>
        <taxon>Cyanophyceae</taxon>
        <taxon>Oculatellales</taxon>
        <taxon>Oculatellaceae</taxon>
        <taxon>Drouetiella</taxon>
    </lineage>
</organism>
<proteinExistence type="predicted"/>
<comment type="caution">
    <text evidence="2">The sequence shown here is derived from an EMBL/GenBank/DDBJ whole genome shotgun (WGS) entry which is preliminary data.</text>
</comment>
<sequence length="171" mass="19549">MVEPIYTNAVSTLHPAFAGALSRVCQSINWDYGEAWMLNPEETLLELSPIWCVHPNRDDDRRDALEKFGVCSRSFVLSINEGLPGRVFQLRQPQWIEDVSVPSEGYFLRNQLAKAFNLKAGLGFPIFRDQAIIAIFVFFTDRAFEKDKDVIQLAIAAATPLEYEEFYVIDR</sequence>
<name>A0A951QCZ6_9CYAN</name>
<evidence type="ECO:0000313" key="2">
    <source>
        <dbReference type="EMBL" id="MBW4660284.1"/>
    </source>
</evidence>
<dbReference type="InterPro" id="IPR029016">
    <property type="entry name" value="GAF-like_dom_sf"/>
</dbReference>
<dbReference type="AlphaFoldDB" id="A0A951QCZ6"/>
<dbReference type="Pfam" id="PF13185">
    <property type="entry name" value="GAF_2"/>
    <property type="match status" value="1"/>
</dbReference>